<evidence type="ECO:0000313" key="4">
    <source>
        <dbReference type="Proteomes" id="UP001212821"/>
    </source>
</evidence>
<dbReference type="RefSeq" id="WP_270145791.1">
    <property type="nucleotide sequence ID" value="NZ_CP115450.1"/>
</dbReference>
<protein>
    <submittedName>
        <fullName evidence="3">Uncharacterized protein</fullName>
    </submittedName>
</protein>
<reference evidence="4" key="1">
    <citation type="submission" date="2022-12" db="EMBL/GenBank/DDBJ databases">
        <authorList>
            <person name="Mo P."/>
        </authorList>
    </citation>
    <scope>NUCLEOTIDE SEQUENCE [LARGE SCALE GENOMIC DNA]</scope>
    <source>
        <strain evidence="4">HUAS 3-15</strain>
    </source>
</reference>
<feature type="chain" id="PRO_5046526538" evidence="2">
    <location>
        <begin position="30"/>
        <end position="57"/>
    </location>
</feature>
<evidence type="ECO:0000256" key="2">
    <source>
        <dbReference type="SAM" id="SignalP"/>
    </source>
</evidence>
<feature type="region of interest" description="Disordered" evidence="1">
    <location>
        <begin position="33"/>
        <end position="57"/>
    </location>
</feature>
<keyword evidence="4" id="KW-1185">Reference proteome</keyword>
<sequence>MIRTRIALAAAVATLALGVVGLIPSAVVAAPQDTAAGQSAPAPGVQIASPDTTSWGG</sequence>
<gene>
    <name evidence="3" type="ORF">O1G21_20190</name>
</gene>
<evidence type="ECO:0000313" key="3">
    <source>
        <dbReference type="EMBL" id="WBP87932.1"/>
    </source>
</evidence>
<accession>A0ABY7Q5D9</accession>
<dbReference type="EMBL" id="CP115450">
    <property type="protein sequence ID" value="WBP87932.1"/>
    <property type="molecule type" value="Genomic_DNA"/>
</dbReference>
<proteinExistence type="predicted"/>
<dbReference type="Proteomes" id="UP001212821">
    <property type="component" value="Chromosome"/>
</dbReference>
<keyword evidence="2" id="KW-0732">Signal</keyword>
<name>A0ABY7Q5D9_9ACTN</name>
<organism evidence="3 4">
    <name type="scientific">Kitasatospora cathayae</name>
    <dbReference type="NCBI Taxonomy" id="3004092"/>
    <lineage>
        <taxon>Bacteria</taxon>
        <taxon>Bacillati</taxon>
        <taxon>Actinomycetota</taxon>
        <taxon>Actinomycetes</taxon>
        <taxon>Kitasatosporales</taxon>
        <taxon>Streptomycetaceae</taxon>
        <taxon>Kitasatospora</taxon>
    </lineage>
</organism>
<feature type="signal peptide" evidence="2">
    <location>
        <begin position="1"/>
        <end position="29"/>
    </location>
</feature>
<evidence type="ECO:0000256" key="1">
    <source>
        <dbReference type="SAM" id="MobiDB-lite"/>
    </source>
</evidence>